<evidence type="ECO:0000256" key="4">
    <source>
        <dbReference type="PIRSR" id="PIRSR601461-1"/>
    </source>
</evidence>
<keyword evidence="8" id="KW-1185">Reference proteome</keyword>
<dbReference type="InterPro" id="IPR001969">
    <property type="entry name" value="Aspartic_peptidase_AS"/>
</dbReference>
<dbReference type="PANTHER" id="PTHR47966">
    <property type="entry name" value="BETA-SITE APP-CLEAVING ENZYME, ISOFORM A-RELATED"/>
    <property type="match status" value="1"/>
</dbReference>
<dbReference type="PRINTS" id="PR00792">
    <property type="entry name" value="PEPSIN"/>
</dbReference>
<feature type="active site" evidence="4">
    <location>
        <position position="82"/>
    </location>
</feature>
<dbReference type="GO" id="GO:0000324">
    <property type="term" value="C:fungal-type vacuole"/>
    <property type="evidence" value="ECO:0007669"/>
    <property type="project" value="TreeGrafter"/>
</dbReference>
<comment type="similarity">
    <text evidence="1 5">Belongs to the peptidase A1 family.</text>
</comment>
<dbReference type="InterPro" id="IPR034164">
    <property type="entry name" value="Pepsin-like_dom"/>
</dbReference>
<protein>
    <submittedName>
        <fullName evidence="7">Aspartic peptidase domain-containing protein</fullName>
    </submittedName>
</protein>
<dbReference type="EMBL" id="ML743551">
    <property type="protein sequence ID" value="KAE8143567.1"/>
    <property type="molecule type" value="Genomic_DNA"/>
</dbReference>
<feature type="active site" evidence="4">
    <location>
        <position position="314"/>
    </location>
</feature>
<dbReference type="RefSeq" id="XP_031919630.1">
    <property type="nucleotide sequence ID" value="XM_032052958.1"/>
</dbReference>
<dbReference type="PANTHER" id="PTHR47966:SF47">
    <property type="entry name" value="ENDOPEPTIDASE, PUTATIVE (AFU_ORTHOLOGUE AFUA_3G01220)-RELATED"/>
    <property type="match status" value="1"/>
</dbReference>
<feature type="domain" description="Peptidase A1" evidence="6">
    <location>
        <begin position="64"/>
        <end position="425"/>
    </location>
</feature>
<evidence type="ECO:0000313" key="8">
    <source>
        <dbReference type="Proteomes" id="UP000325672"/>
    </source>
</evidence>
<dbReference type="GO" id="GO:0006508">
    <property type="term" value="P:proteolysis"/>
    <property type="evidence" value="ECO:0007669"/>
    <property type="project" value="UniProtKB-KW"/>
</dbReference>
<dbReference type="Pfam" id="PF00026">
    <property type="entry name" value="Asp"/>
    <property type="match status" value="1"/>
</dbReference>
<dbReference type="PROSITE" id="PS00141">
    <property type="entry name" value="ASP_PROTEASE"/>
    <property type="match status" value="1"/>
</dbReference>
<dbReference type="Proteomes" id="UP000325672">
    <property type="component" value="Unassembled WGS sequence"/>
</dbReference>
<dbReference type="OrthoDB" id="15189at2759"/>
<dbReference type="InterPro" id="IPR033121">
    <property type="entry name" value="PEPTIDASE_A1"/>
</dbReference>
<dbReference type="GeneID" id="43637168"/>
<proteinExistence type="inferred from homology"/>
<evidence type="ECO:0000256" key="3">
    <source>
        <dbReference type="ARBA" id="ARBA00022801"/>
    </source>
</evidence>
<dbReference type="Gene3D" id="2.40.70.10">
    <property type="entry name" value="Acid Proteases"/>
    <property type="match status" value="2"/>
</dbReference>
<organism evidence="7 8">
    <name type="scientific">Aspergillus pseudotamarii</name>
    <dbReference type="NCBI Taxonomy" id="132259"/>
    <lineage>
        <taxon>Eukaryota</taxon>
        <taxon>Fungi</taxon>
        <taxon>Dikarya</taxon>
        <taxon>Ascomycota</taxon>
        <taxon>Pezizomycotina</taxon>
        <taxon>Eurotiomycetes</taxon>
        <taxon>Eurotiomycetidae</taxon>
        <taxon>Eurotiales</taxon>
        <taxon>Aspergillaceae</taxon>
        <taxon>Aspergillus</taxon>
        <taxon>Aspergillus subgen. Circumdati</taxon>
    </lineage>
</organism>
<dbReference type="InterPro" id="IPR021109">
    <property type="entry name" value="Peptidase_aspartic_dom_sf"/>
</dbReference>
<evidence type="ECO:0000256" key="2">
    <source>
        <dbReference type="ARBA" id="ARBA00022750"/>
    </source>
</evidence>
<reference evidence="7 8" key="1">
    <citation type="submission" date="2019-04" db="EMBL/GenBank/DDBJ databases">
        <title>Friends and foes A comparative genomics study of 23 Aspergillus species from section Flavi.</title>
        <authorList>
            <consortium name="DOE Joint Genome Institute"/>
            <person name="Kjaerbolling I."/>
            <person name="Vesth T."/>
            <person name="Frisvad J.C."/>
            <person name="Nybo J.L."/>
            <person name="Theobald S."/>
            <person name="Kildgaard S."/>
            <person name="Isbrandt T."/>
            <person name="Kuo A."/>
            <person name="Sato A."/>
            <person name="Lyhne E.K."/>
            <person name="Kogle M.E."/>
            <person name="Wiebenga A."/>
            <person name="Kun R.S."/>
            <person name="Lubbers R.J."/>
            <person name="Makela M.R."/>
            <person name="Barry K."/>
            <person name="Chovatia M."/>
            <person name="Clum A."/>
            <person name="Daum C."/>
            <person name="Haridas S."/>
            <person name="He G."/>
            <person name="LaButti K."/>
            <person name="Lipzen A."/>
            <person name="Mondo S."/>
            <person name="Riley R."/>
            <person name="Salamov A."/>
            <person name="Simmons B.A."/>
            <person name="Magnuson J.K."/>
            <person name="Henrissat B."/>
            <person name="Mortensen U.H."/>
            <person name="Larsen T.O."/>
            <person name="Devries R.P."/>
            <person name="Grigoriev I.V."/>
            <person name="Machida M."/>
            <person name="Baker S.E."/>
            <person name="Andersen M.R."/>
        </authorList>
    </citation>
    <scope>NUCLEOTIDE SEQUENCE [LARGE SCALE GENOMIC DNA]</scope>
    <source>
        <strain evidence="7 8">CBS 117625</strain>
    </source>
</reference>
<dbReference type="PROSITE" id="PS51767">
    <property type="entry name" value="PEPTIDASE_A1"/>
    <property type="match status" value="1"/>
</dbReference>
<evidence type="ECO:0000259" key="6">
    <source>
        <dbReference type="PROSITE" id="PS51767"/>
    </source>
</evidence>
<evidence type="ECO:0000256" key="5">
    <source>
        <dbReference type="RuleBase" id="RU000454"/>
    </source>
</evidence>
<accession>A0A5N6TBC6</accession>
<sequence length="427" mass="46037">MILETIIVPVFTPTIKMKLLQLSSVLHFLTLSSALTIPLNRSKRSNDALAHTASLLATGGGHNFDVDVVVGANNQTFKLLVDTGSSDLYIMGDGFTCINATSNLTIPQADCKYGPETYAPSSSYQQVPNEMFGIEYGAGLASGVMAYEDITIAGVSVRAKLAIADVSEPMGREGISNGVLGLGYPSLTSAHPGTSVPNDTYFYNRAVYSPVFNAMFEHGLVEPYFSIALAHTARDSIATFGGYLTLGDLPPVEPKSDFSTVPVEVLKNIPAEFTSGRQQRAYWAFNVSGVKYGSSGEEEAALKTDNNPWQVFVDTGNDFSILPEAVVDPVNKQFSPPGVWNDQLKVYVVDCDAKAPEFGVTIGNQTFYHAAEDLIYDVGEGVCVSGLLPAEKVGMKYIVVYVLGAPFYKNVIAVHDFGKNELRFAQK</sequence>
<keyword evidence="2 5" id="KW-0064">Aspartyl protease</keyword>
<name>A0A5N6TBC6_ASPPS</name>
<dbReference type="AlphaFoldDB" id="A0A5N6TBC6"/>
<dbReference type="InterPro" id="IPR001461">
    <property type="entry name" value="Aspartic_peptidase_A1"/>
</dbReference>
<dbReference type="GO" id="GO:0004190">
    <property type="term" value="F:aspartic-type endopeptidase activity"/>
    <property type="evidence" value="ECO:0007669"/>
    <property type="project" value="UniProtKB-KW"/>
</dbReference>
<keyword evidence="3 5" id="KW-0378">Hydrolase</keyword>
<dbReference type="SUPFAM" id="SSF50630">
    <property type="entry name" value="Acid proteases"/>
    <property type="match status" value="1"/>
</dbReference>
<keyword evidence="5" id="KW-0645">Protease</keyword>
<evidence type="ECO:0000313" key="7">
    <source>
        <dbReference type="EMBL" id="KAE8143567.1"/>
    </source>
</evidence>
<dbReference type="CDD" id="cd05471">
    <property type="entry name" value="pepsin_like"/>
    <property type="match status" value="1"/>
</dbReference>
<evidence type="ECO:0000256" key="1">
    <source>
        <dbReference type="ARBA" id="ARBA00007447"/>
    </source>
</evidence>
<gene>
    <name evidence="7" type="ORF">BDV38DRAFT_231662</name>
</gene>